<dbReference type="EMBL" id="BMAW01050288">
    <property type="protein sequence ID" value="GFS74588.1"/>
    <property type="molecule type" value="Genomic_DNA"/>
</dbReference>
<proteinExistence type="predicted"/>
<dbReference type="GO" id="GO:0005524">
    <property type="term" value="F:ATP binding"/>
    <property type="evidence" value="ECO:0007669"/>
    <property type="project" value="InterPro"/>
</dbReference>
<dbReference type="PROSITE" id="PS50011">
    <property type="entry name" value="PROTEIN_KINASE_DOM"/>
    <property type="match status" value="1"/>
</dbReference>
<dbReference type="Proteomes" id="UP000887013">
    <property type="component" value="Unassembled WGS sequence"/>
</dbReference>
<dbReference type="Gene3D" id="1.10.510.10">
    <property type="entry name" value="Transferase(Phosphotransferase) domain 1"/>
    <property type="match status" value="1"/>
</dbReference>
<gene>
    <name evidence="3" type="primary">CSNK1E</name>
    <name evidence="3" type="ORF">NPIL_540101</name>
</gene>
<comment type="caution">
    <text evidence="3">The sequence shown here is derived from an EMBL/GenBank/DDBJ whole genome shotgun (WGS) entry which is preliminary data.</text>
</comment>
<dbReference type="InterPro" id="IPR050235">
    <property type="entry name" value="CK1_Ser-Thr_kinase"/>
</dbReference>
<dbReference type="PROSITE" id="PS00108">
    <property type="entry name" value="PROTEIN_KINASE_ST"/>
    <property type="match status" value="1"/>
</dbReference>
<dbReference type="PANTHER" id="PTHR11909">
    <property type="entry name" value="CASEIN KINASE-RELATED"/>
    <property type="match status" value="1"/>
</dbReference>
<keyword evidence="3" id="KW-0418">Kinase</keyword>
<dbReference type="FunFam" id="1.10.510.10:FF:001123">
    <property type="entry name" value="CK1/CK1/CK1-D protein kinase"/>
    <property type="match status" value="1"/>
</dbReference>
<dbReference type="SMART" id="SM00220">
    <property type="entry name" value="S_TKc"/>
    <property type="match status" value="1"/>
</dbReference>
<keyword evidence="4" id="KW-1185">Reference proteome</keyword>
<evidence type="ECO:0000313" key="4">
    <source>
        <dbReference type="Proteomes" id="UP000887013"/>
    </source>
</evidence>
<evidence type="ECO:0000259" key="2">
    <source>
        <dbReference type="PROSITE" id="PS50011"/>
    </source>
</evidence>
<dbReference type="SUPFAM" id="SSF56112">
    <property type="entry name" value="Protein kinase-like (PK-like)"/>
    <property type="match status" value="1"/>
</dbReference>
<dbReference type="Pfam" id="PF00069">
    <property type="entry name" value="Pkinase"/>
    <property type="match status" value="1"/>
</dbReference>
<dbReference type="InterPro" id="IPR008271">
    <property type="entry name" value="Ser/Thr_kinase_AS"/>
</dbReference>
<dbReference type="AlphaFoldDB" id="A0A8X6MRV8"/>
<name>A0A8X6MRV8_NEPPI</name>
<organism evidence="3 4">
    <name type="scientific">Nephila pilipes</name>
    <name type="common">Giant wood spider</name>
    <name type="synonym">Nephila maculata</name>
    <dbReference type="NCBI Taxonomy" id="299642"/>
    <lineage>
        <taxon>Eukaryota</taxon>
        <taxon>Metazoa</taxon>
        <taxon>Ecdysozoa</taxon>
        <taxon>Arthropoda</taxon>
        <taxon>Chelicerata</taxon>
        <taxon>Arachnida</taxon>
        <taxon>Araneae</taxon>
        <taxon>Araneomorphae</taxon>
        <taxon>Entelegynae</taxon>
        <taxon>Araneoidea</taxon>
        <taxon>Nephilidae</taxon>
        <taxon>Nephila</taxon>
    </lineage>
</organism>
<reference evidence="3" key="1">
    <citation type="submission" date="2020-08" db="EMBL/GenBank/DDBJ databases">
        <title>Multicomponent nature underlies the extraordinary mechanical properties of spider dragline silk.</title>
        <authorList>
            <person name="Kono N."/>
            <person name="Nakamura H."/>
            <person name="Mori M."/>
            <person name="Yoshida Y."/>
            <person name="Ohtoshi R."/>
            <person name="Malay A.D."/>
            <person name="Moran D.A.P."/>
            <person name="Tomita M."/>
            <person name="Numata K."/>
            <person name="Arakawa K."/>
        </authorList>
    </citation>
    <scope>NUCLEOTIDE SEQUENCE</scope>
</reference>
<accession>A0A8X6MRV8</accession>
<dbReference type="GO" id="GO:0004674">
    <property type="term" value="F:protein serine/threonine kinase activity"/>
    <property type="evidence" value="ECO:0007669"/>
    <property type="project" value="UniProtKB-EC"/>
</dbReference>
<dbReference type="InterPro" id="IPR000719">
    <property type="entry name" value="Prot_kinase_dom"/>
</dbReference>
<feature type="domain" description="Protein kinase" evidence="2">
    <location>
        <begin position="1"/>
        <end position="217"/>
    </location>
</feature>
<dbReference type="EC" id="2.7.11.1" evidence="1"/>
<sequence length="258" mass="29916">MMRGGVGIPAIKWWGSEGDYNVMVMELLGPSLKDLFISCNRKFSLKTVLLLADQLISVIEYIHTNNVIHRDIKPDNILMGLGKKKNLVYIVDFGLAKEYRDSRTNLHIPRRENKALTGSPRYASINSHLGTELSRRDDLESLGYVFMHFIRGNLPWQGLRSATKKQRNDKVGEEKRSLPVEELCRTFAPEFATYLNYCRSLGFEEKPDYAYLQHLFKNLFHSQGFTYDYVFDWSMLKCGGTHNEQEMRGDRDRCEGHH</sequence>
<dbReference type="InterPro" id="IPR011009">
    <property type="entry name" value="Kinase-like_dom_sf"/>
</dbReference>
<evidence type="ECO:0000313" key="3">
    <source>
        <dbReference type="EMBL" id="GFS74588.1"/>
    </source>
</evidence>
<dbReference type="OrthoDB" id="5800476at2759"/>
<protein>
    <recommendedName>
        <fullName evidence="1">non-specific serine/threonine protein kinase</fullName>
        <ecNumber evidence="1">2.7.11.1</ecNumber>
    </recommendedName>
</protein>
<keyword evidence="3" id="KW-0808">Transferase</keyword>
<evidence type="ECO:0000256" key="1">
    <source>
        <dbReference type="ARBA" id="ARBA00012513"/>
    </source>
</evidence>